<proteinExistence type="predicted"/>
<dbReference type="AlphaFoldDB" id="A0A7X9DKE0"/>
<feature type="chain" id="PRO_5031430191" description="DUF5667 domain-containing protein" evidence="2">
    <location>
        <begin position="26"/>
        <end position="208"/>
    </location>
</feature>
<evidence type="ECO:0008006" key="5">
    <source>
        <dbReference type="Google" id="ProtNLM"/>
    </source>
</evidence>
<feature type="coiled-coil region" evidence="1">
    <location>
        <begin position="41"/>
        <end position="80"/>
    </location>
</feature>
<dbReference type="EMBL" id="JAAZNL010000007">
    <property type="protein sequence ID" value="NMB69717.1"/>
    <property type="molecule type" value="Genomic_DNA"/>
</dbReference>
<protein>
    <recommendedName>
        <fullName evidence="5">DUF5667 domain-containing protein</fullName>
    </recommendedName>
</protein>
<name>A0A7X9DKE0_UNCKA</name>
<keyword evidence="1" id="KW-0175">Coiled coil</keyword>
<gene>
    <name evidence="3" type="ORF">GYA27_00745</name>
</gene>
<evidence type="ECO:0000313" key="4">
    <source>
        <dbReference type="Proteomes" id="UP000526033"/>
    </source>
</evidence>
<evidence type="ECO:0000256" key="2">
    <source>
        <dbReference type="SAM" id="SignalP"/>
    </source>
</evidence>
<sequence length="208" mass="24017">MHKVNYKPIFMYLVLTSLIVLPALAETGQVLPKSTEEKPQKEEIDEIKAQRKEEKEQIREQKAEEKCENITERLELKVERYNTNREMYVGKYERLRLRIAAWANRLEEDGYDVVDLESALATLDTKIDAVSALHEEFITKLENIKNYECGNSDGAYTQALTASREALAAVRDGVTEVRKYYKEEVKPLVISLRNQVAQDKETDEAETD</sequence>
<comment type="caution">
    <text evidence="3">The sequence shown here is derived from an EMBL/GenBank/DDBJ whole genome shotgun (WGS) entry which is preliminary data.</text>
</comment>
<dbReference type="Proteomes" id="UP000526033">
    <property type="component" value="Unassembled WGS sequence"/>
</dbReference>
<reference evidence="3 4" key="1">
    <citation type="journal article" date="2020" name="Biotechnol. Biofuels">
        <title>New insights from the biogas microbiome by comprehensive genome-resolved metagenomics of nearly 1600 species originating from multiple anaerobic digesters.</title>
        <authorList>
            <person name="Campanaro S."/>
            <person name="Treu L."/>
            <person name="Rodriguez-R L.M."/>
            <person name="Kovalovszki A."/>
            <person name="Ziels R.M."/>
            <person name="Maus I."/>
            <person name="Zhu X."/>
            <person name="Kougias P.G."/>
            <person name="Basile A."/>
            <person name="Luo G."/>
            <person name="Schluter A."/>
            <person name="Konstantinidis K.T."/>
            <person name="Angelidaki I."/>
        </authorList>
    </citation>
    <scope>NUCLEOTIDE SEQUENCE [LARGE SCALE GENOMIC DNA]</scope>
    <source>
        <strain evidence="3">AS27yjCOA_165</strain>
    </source>
</reference>
<accession>A0A7X9DKE0</accession>
<evidence type="ECO:0000256" key="1">
    <source>
        <dbReference type="SAM" id="Coils"/>
    </source>
</evidence>
<keyword evidence="2" id="KW-0732">Signal</keyword>
<feature type="signal peptide" evidence="2">
    <location>
        <begin position="1"/>
        <end position="25"/>
    </location>
</feature>
<organism evidence="3 4">
    <name type="scientific">candidate division WWE3 bacterium</name>
    <dbReference type="NCBI Taxonomy" id="2053526"/>
    <lineage>
        <taxon>Bacteria</taxon>
        <taxon>Katanobacteria</taxon>
    </lineage>
</organism>
<evidence type="ECO:0000313" key="3">
    <source>
        <dbReference type="EMBL" id="NMB69717.1"/>
    </source>
</evidence>